<dbReference type="InterPro" id="IPR005107">
    <property type="entry name" value="CO_DH_flav_C"/>
</dbReference>
<proteinExistence type="predicted"/>
<protein>
    <submittedName>
        <fullName evidence="6">Carbon monoxide dehydrogenase medium chain</fullName>
        <ecNumber evidence="6">1.2.7.4</ecNumber>
    </submittedName>
</protein>
<dbReference type="RefSeq" id="WP_190258802.1">
    <property type="nucleotide sequence ID" value="NZ_QFGA01000002.1"/>
</dbReference>
<gene>
    <name evidence="6" type="primary">cutM_2</name>
    <name evidence="5" type="synonym">cutM_5</name>
    <name evidence="6" type="ORF">Psch_03250</name>
    <name evidence="5" type="ORF">Psch_04239</name>
</gene>
<evidence type="ECO:0000259" key="4">
    <source>
        <dbReference type="PROSITE" id="PS51387"/>
    </source>
</evidence>
<dbReference type="SUPFAM" id="SSF56176">
    <property type="entry name" value="FAD-binding/transporter-associated domain-like"/>
    <property type="match status" value="1"/>
</dbReference>
<name>A0A4Y7RBK3_9FIRM</name>
<sequence length="293" mass="31470">MYMNNFEYLAPKTPGEAFEVVSRLGSKARILAGGTDLLVLMKDKIISPEYLIDINNIEEFKGIKYEPGKGMEIGATTKIAEIQYSEIVKEKYPALAHAAGELGSSQVRHMGTIGGNSCNASPSGETPTPLVAYGATVVVSSAAGEREMPLEAFIQGVRKIDLKEGEILTKFKLPEPSPKLVAKYAYMGARDANEIDCVNMAVALELEADKKTVKSVKLVMGSVFIKPLVSTAVPALLTGQKFSDELAAKAAEAAQGEAKPITDIRASEEYRSEIVGVLARRLLKEAFAAAQEV</sequence>
<keyword evidence="7" id="KW-1185">Reference proteome</keyword>
<dbReference type="EMBL" id="QFGA01000007">
    <property type="protein sequence ID" value="TEB04053.1"/>
    <property type="molecule type" value="Genomic_DNA"/>
</dbReference>
<dbReference type="InterPro" id="IPR016167">
    <property type="entry name" value="FAD-bd_PCMH_sub1"/>
</dbReference>
<evidence type="ECO:0000256" key="3">
    <source>
        <dbReference type="ARBA" id="ARBA00023002"/>
    </source>
</evidence>
<evidence type="ECO:0000313" key="7">
    <source>
        <dbReference type="Proteomes" id="UP000298324"/>
    </source>
</evidence>
<dbReference type="AlphaFoldDB" id="A0A4Y7RBK3"/>
<evidence type="ECO:0000313" key="6">
    <source>
        <dbReference type="EMBL" id="TEB06206.1"/>
    </source>
</evidence>
<dbReference type="Gene3D" id="3.30.465.10">
    <property type="match status" value="1"/>
</dbReference>
<evidence type="ECO:0000256" key="1">
    <source>
        <dbReference type="ARBA" id="ARBA00022630"/>
    </source>
</evidence>
<keyword evidence="3 6" id="KW-0560">Oxidoreductase</keyword>
<dbReference type="InterPro" id="IPR016166">
    <property type="entry name" value="FAD-bd_PCMH"/>
</dbReference>
<dbReference type="EC" id="1.2.7.4" evidence="6"/>
<dbReference type="InterPro" id="IPR016169">
    <property type="entry name" value="FAD-bd_PCMH_sub2"/>
</dbReference>
<dbReference type="PANTHER" id="PTHR42659">
    <property type="entry name" value="XANTHINE DEHYDROGENASE SUBUNIT C-RELATED"/>
    <property type="match status" value="1"/>
</dbReference>
<dbReference type="PANTHER" id="PTHR42659:SF2">
    <property type="entry name" value="XANTHINE DEHYDROGENASE SUBUNIT C-RELATED"/>
    <property type="match status" value="1"/>
</dbReference>
<dbReference type="Pfam" id="PF00941">
    <property type="entry name" value="FAD_binding_5"/>
    <property type="match status" value="1"/>
</dbReference>
<organism evidence="6 7">
    <name type="scientific">Pelotomaculum schinkii</name>
    <dbReference type="NCBI Taxonomy" id="78350"/>
    <lineage>
        <taxon>Bacteria</taxon>
        <taxon>Bacillati</taxon>
        <taxon>Bacillota</taxon>
        <taxon>Clostridia</taxon>
        <taxon>Eubacteriales</taxon>
        <taxon>Desulfotomaculaceae</taxon>
        <taxon>Pelotomaculum</taxon>
    </lineage>
</organism>
<dbReference type="InterPro" id="IPR036318">
    <property type="entry name" value="FAD-bd_PCMH-like_sf"/>
</dbReference>
<dbReference type="Proteomes" id="UP000298324">
    <property type="component" value="Unassembled WGS sequence"/>
</dbReference>
<evidence type="ECO:0000313" key="5">
    <source>
        <dbReference type="EMBL" id="TEB04053.1"/>
    </source>
</evidence>
<dbReference type="SUPFAM" id="SSF55447">
    <property type="entry name" value="CO dehydrogenase flavoprotein C-terminal domain-like"/>
    <property type="match status" value="1"/>
</dbReference>
<accession>A0A4Y7RBK3</accession>
<reference evidence="6 7" key="1">
    <citation type="journal article" date="2018" name="Environ. Microbiol.">
        <title>Novel energy conservation strategies and behaviour of Pelotomaculum schinkii driving syntrophic propionate catabolism.</title>
        <authorList>
            <person name="Hidalgo-Ahumada C.A.P."/>
            <person name="Nobu M.K."/>
            <person name="Narihiro T."/>
            <person name="Tamaki H."/>
            <person name="Liu W.T."/>
            <person name="Kamagata Y."/>
            <person name="Stams A.J.M."/>
            <person name="Imachi H."/>
            <person name="Sousa D.Z."/>
        </authorList>
    </citation>
    <scope>NUCLEOTIDE SEQUENCE [LARGE SCALE GENOMIC DNA]</scope>
    <source>
        <strain evidence="6 7">HH</strain>
    </source>
</reference>
<comment type="caution">
    <text evidence="6">The sequence shown here is derived from an EMBL/GenBank/DDBJ whole genome shotgun (WGS) entry which is preliminary data.</text>
</comment>
<reference evidence="6" key="2">
    <citation type="submission" date="2018-05" db="EMBL/GenBank/DDBJ databases">
        <authorList>
            <person name="Hidalgo C.A."/>
            <person name="Nobu M.K."/>
            <person name="Narihiro T."/>
            <person name="Tamaki H."/>
            <person name="Liu W.-T."/>
            <person name="Kamagata Y."/>
            <person name="Stams A.J."/>
            <person name="Imachi H."/>
            <person name="Sousa D.Z."/>
        </authorList>
    </citation>
    <scope>NUCLEOTIDE SEQUENCE</scope>
    <source>
        <strain evidence="6">HH</strain>
    </source>
</reference>
<dbReference type="EMBL" id="QFGA01000002">
    <property type="protein sequence ID" value="TEB06206.1"/>
    <property type="molecule type" value="Genomic_DNA"/>
</dbReference>
<dbReference type="InterPro" id="IPR036683">
    <property type="entry name" value="CO_DH_flav_C_dom_sf"/>
</dbReference>
<dbReference type="Pfam" id="PF03450">
    <property type="entry name" value="CO_deh_flav_C"/>
    <property type="match status" value="1"/>
</dbReference>
<keyword evidence="1" id="KW-0285">Flavoprotein</keyword>
<dbReference type="Gene3D" id="3.30.43.10">
    <property type="entry name" value="Uridine Diphospho-n-acetylenolpyruvylglucosamine Reductase, domain 2"/>
    <property type="match status" value="1"/>
</dbReference>
<keyword evidence="2" id="KW-0274">FAD</keyword>
<dbReference type="InterPro" id="IPR051312">
    <property type="entry name" value="Diverse_Substr_Oxidored"/>
</dbReference>
<feature type="domain" description="FAD-binding PCMH-type" evidence="4">
    <location>
        <begin position="1"/>
        <end position="178"/>
    </location>
</feature>
<dbReference type="Gene3D" id="3.30.390.50">
    <property type="entry name" value="CO dehydrogenase flavoprotein, C-terminal domain"/>
    <property type="match status" value="1"/>
</dbReference>
<dbReference type="GO" id="GO:0071949">
    <property type="term" value="F:FAD binding"/>
    <property type="evidence" value="ECO:0007669"/>
    <property type="project" value="InterPro"/>
</dbReference>
<dbReference type="GO" id="GO:0043885">
    <property type="term" value="F:anaerobic carbon-monoxide dehydrogenase activity"/>
    <property type="evidence" value="ECO:0007669"/>
    <property type="project" value="UniProtKB-EC"/>
</dbReference>
<dbReference type="InterPro" id="IPR002346">
    <property type="entry name" value="Mopterin_DH_FAD-bd"/>
</dbReference>
<dbReference type="PROSITE" id="PS51387">
    <property type="entry name" value="FAD_PCMH"/>
    <property type="match status" value="1"/>
</dbReference>
<dbReference type="SMART" id="SM01092">
    <property type="entry name" value="CO_deh_flav_C"/>
    <property type="match status" value="1"/>
</dbReference>
<evidence type="ECO:0000256" key="2">
    <source>
        <dbReference type="ARBA" id="ARBA00022827"/>
    </source>
</evidence>